<dbReference type="Proteomes" id="UP000271241">
    <property type="component" value="Unassembled WGS sequence"/>
</dbReference>
<evidence type="ECO:0000256" key="4">
    <source>
        <dbReference type="SAM" id="MobiDB-lite"/>
    </source>
</evidence>
<dbReference type="InterPro" id="IPR056536">
    <property type="entry name" value="TPR_NUP160_C"/>
</dbReference>
<dbReference type="SUPFAM" id="SSF48452">
    <property type="entry name" value="TPR-like"/>
    <property type="match status" value="1"/>
</dbReference>
<feature type="domain" description="NUP160 C-terminal TPR" evidence="6">
    <location>
        <begin position="1241"/>
        <end position="1483"/>
    </location>
</feature>
<evidence type="ECO:0000259" key="7">
    <source>
        <dbReference type="Pfam" id="PF23354"/>
    </source>
</evidence>
<evidence type="ECO:0000313" key="8">
    <source>
        <dbReference type="EMBL" id="RKP08682.1"/>
    </source>
</evidence>
<feature type="domain" description="NUP160 middle TPR" evidence="7">
    <location>
        <begin position="1014"/>
        <end position="1199"/>
    </location>
</feature>
<evidence type="ECO:0000256" key="2">
    <source>
        <dbReference type="ARBA" id="ARBA00022448"/>
    </source>
</evidence>
<dbReference type="PANTHER" id="PTHR21286:SF0">
    <property type="entry name" value="NUCLEAR PORE COMPLEX PROTEIN NUP160"/>
    <property type="match status" value="1"/>
</dbReference>
<evidence type="ECO:0000259" key="6">
    <source>
        <dbReference type="Pfam" id="PF23347"/>
    </source>
</evidence>
<dbReference type="InterPro" id="IPR056535">
    <property type="entry name" value="TPR_NUP160_M"/>
</dbReference>
<dbReference type="Pfam" id="PF23347">
    <property type="entry name" value="TPR_Nup160_C"/>
    <property type="match status" value="1"/>
</dbReference>
<dbReference type="EMBL" id="KZ992578">
    <property type="protein sequence ID" value="RKP08682.1"/>
    <property type="molecule type" value="Genomic_DNA"/>
</dbReference>
<protein>
    <submittedName>
        <fullName evidence="8">Nucleoporin Nup120/160-domain-containing protein</fullName>
    </submittedName>
</protein>
<comment type="subcellular location">
    <subcellularLocation>
        <location evidence="1">Nucleus</location>
    </subcellularLocation>
</comment>
<evidence type="ECO:0000259" key="5">
    <source>
        <dbReference type="Pfam" id="PF11715"/>
    </source>
</evidence>
<dbReference type="OrthoDB" id="67716at2759"/>
<evidence type="ECO:0000256" key="1">
    <source>
        <dbReference type="ARBA" id="ARBA00004123"/>
    </source>
</evidence>
<name>A0A4P9XRV0_9FUNG</name>
<dbReference type="Pfam" id="PF23354">
    <property type="entry name" value="TPR_NUP160_120_M"/>
    <property type="match status" value="1"/>
</dbReference>
<feature type="domain" description="Nucleoporin Nup120/160 beta-propeller" evidence="5">
    <location>
        <begin position="66"/>
        <end position="646"/>
    </location>
</feature>
<sequence length="1527" mass="169512">MASTASLWLKETHLQPDAFRPAGVARAEQHIVDNASPAPFSHDARPPVLAGSIRALRAERDACLEWRVVDDGRVLELARFTLQRAQTSVEHVLGEDAIRDGVPVRFRFPAIILPDVCWFEDRDTGVLHCVVLLASGTVMRLSFEQPALFYAAEEIGARNCFQYRMHSLTADRAPVVARAISADHLVVGCTDGSIVGVDLPPYGEQTHESSDQTAGEVNEVLLESTSFLSQVLATPVRLLSHAFRRNAAMDPMLQPVVYEPTSAAEQAIDLATYTFSAQDTFIFAVCRDRKLRAWSFVRRACVLSIALPSHADQREEHAKLVDALLPQQPRKCVWLLDGASHGSRYVFHLLVFVPGGREHSFVIYRGQLDDVGQLRSLRLVHERPCPWTCASGRSSESFGLVDAAFESVTAVESPEQSRVVRLWTLWQRKRDVDLRFTFLTLPASAALPSSSTSATDNGAPGRSNDVDFDDGENDDPAAYRAMYGDRWFPVVASLRDTLDMSKLSMVVEASTDAVAETFLRHIFAPGRFSRVTIELALELYTKDGDATLMGDGDIAADTSVRGLEESVANAVASRLVLPIYEPTGAPLLDELAVATKAEWFRFFTICVQLDQEARQPIGIAIAPRFGMVGVVRKDALSLLRSCSGPELLWHHATGQFDVAALPFLPGALFQDQCALLVARKQRDAVTCIFEALAALDEVASEDVLRRLDEDARALLVGPFCDSFVASGRELYEQLRLNMSGRARARIQNALRICGDVGTVLRQLLDVLSGHTQQETAATPAAFASSLLEAAVVTTLHDRVDASSQLCSRLLLLTLFWLSTAKSATDVNTSAELAHRCLEVLRCCANIARLSSQSHVPPISSGPSGALLSQKEPTSTDDGFIQHFSGLNMSDRQSPMVLENNKRCMSVAHLLIRHFYPVRHSIANMTGDITRAAGLLQSRLQPCDANHGAGQATARLAMQLVSLGLLDEARRLLQHMSRAPIADHLRGITFLRRMEFAKAKDCFVRAGAHFATGVAAVSAYYIYVADQFEQQSHYEYALDFCRLALTHLPNDAARAQTATMLHARIFRNALALSSYDEAYAAMMQNADMSQRRTCLRHLVTVLCEHGQVSKLCDYAFMGLQPEVDRTLQFKARNSDVFATPNYYKVLYSYNVFRGDFRNAARAMYQLARRLQDAVCTTSSHLDTIADQARSYLAAINALHLVERSHAWIVVEEDESSRSGRKRRRIRLPAGEGEGSAEVAVVELRDIRREYALSLAKLQLIRIYPEMGRSVCSVEADDAVMLFVQRAQYGHALSLSEALTLDLSPVFAGLVRRCVRLTQEELSGRVMVQETGTALLDTCTRIVSPYADMVEGSPASRVWKLLKQLLDRYDSAKTQHRYRLLVLNEILHADRSMRIPAWLVQFYSTNNPEDLIRVYLKYDLLEDAAKHALRQIEKEMTLARKESRKRVASAQEGRLGTLSHWLPYSLLDTLVKAMDELVGDSSAATDNVLELSMLEDESSMVVLHRRLSAQLKLYFSMVESEPRQPLAIS</sequence>
<reference evidence="9" key="1">
    <citation type="journal article" date="2018" name="Nat. Microbiol.">
        <title>Leveraging single-cell genomics to expand the fungal tree of life.</title>
        <authorList>
            <person name="Ahrendt S.R."/>
            <person name="Quandt C.A."/>
            <person name="Ciobanu D."/>
            <person name="Clum A."/>
            <person name="Salamov A."/>
            <person name="Andreopoulos B."/>
            <person name="Cheng J.F."/>
            <person name="Woyke T."/>
            <person name="Pelin A."/>
            <person name="Henrissat B."/>
            <person name="Reynolds N.K."/>
            <person name="Benny G.L."/>
            <person name="Smith M.E."/>
            <person name="James T.Y."/>
            <person name="Grigoriev I.V."/>
        </authorList>
    </citation>
    <scope>NUCLEOTIDE SEQUENCE [LARGE SCALE GENOMIC DNA]</scope>
    <source>
        <strain evidence="9">RSA 1356</strain>
    </source>
</reference>
<dbReference type="InterPro" id="IPR021717">
    <property type="entry name" value="Nucleoporin_Nup160"/>
</dbReference>
<dbReference type="Gene3D" id="1.25.40.10">
    <property type="entry name" value="Tetratricopeptide repeat domain"/>
    <property type="match status" value="1"/>
</dbReference>
<dbReference type="Pfam" id="PF11715">
    <property type="entry name" value="Beta-prop_Nup120_160"/>
    <property type="match status" value="1"/>
</dbReference>
<organism evidence="8 9">
    <name type="scientific">Thamnocephalis sphaerospora</name>
    <dbReference type="NCBI Taxonomy" id="78915"/>
    <lineage>
        <taxon>Eukaryota</taxon>
        <taxon>Fungi</taxon>
        <taxon>Fungi incertae sedis</taxon>
        <taxon>Zoopagomycota</taxon>
        <taxon>Zoopagomycotina</taxon>
        <taxon>Zoopagomycetes</taxon>
        <taxon>Zoopagales</taxon>
        <taxon>Sigmoideomycetaceae</taxon>
        <taxon>Thamnocephalis</taxon>
    </lineage>
</organism>
<proteinExistence type="predicted"/>
<dbReference type="InterPro" id="IPR011990">
    <property type="entry name" value="TPR-like_helical_dom_sf"/>
</dbReference>
<keyword evidence="2" id="KW-0813">Transport</keyword>
<feature type="region of interest" description="Disordered" evidence="4">
    <location>
        <begin position="447"/>
        <end position="471"/>
    </location>
</feature>
<dbReference type="GO" id="GO:0005643">
    <property type="term" value="C:nuclear pore"/>
    <property type="evidence" value="ECO:0007669"/>
    <property type="project" value="TreeGrafter"/>
</dbReference>
<evidence type="ECO:0000313" key="9">
    <source>
        <dbReference type="Proteomes" id="UP000271241"/>
    </source>
</evidence>
<dbReference type="GO" id="GO:0017056">
    <property type="term" value="F:structural constituent of nuclear pore"/>
    <property type="evidence" value="ECO:0007669"/>
    <property type="project" value="TreeGrafter"/>
</dbReference>
<dbReference type="STRING" id="78915.A0A4P9XRV0"/>
<evidence type="ECO:0000256" key="3">
    <source>
        <dbReference type="ARBA" id="ARBA00023242"/>
    </source>
</evidence>
<keyword evidence="9" id="KW-1185">Reference proteome</keyword>
<keyword evidence="3" id="KW-0539">Nucleus</keyword>
<gene>
    <name evidence="8" type="ORF">THASP1DRAFT_23369</name>
</gene>
<accession>A0A4P9XRV0</accession>
<dbReference type="InterPro" id="IPR059141">
    <property type="entry name" value="Beta-prop_Nup120_160"/>
</dbReference>
<dbReference type="PANTHER" id="PTHR21286">
    <property type="entry name" value="NUCLEAR PORE COMPLEX PROTEIN NUP160"/>
    <property type="match status" value="1"/>
</dbReference>